<name>A0ACB0FK52_RANTA</name>
<sequence length="219" mass="23258">MGLGGDALSGPGRQDHPGLEHDSPKERMVRVCVRVPACVCVCDCVCVCACVCAYVLAGKPPQMTELEHLKRLEGADVRQGAPRPTPIAGTTRGPRGLGAFRGLPSAQGLTVSTARMARGRGLSSPPAKWASGRPGGEGAASAGALRRRVPESLIGRARPQPRSRGAGRRKRPCRMEIDLARRRLSRRCGSPGVWLLAPDCPFLVQVLQPSGFCALKIRV</sequence>
<dbReference type="Proteomes" id="UP001162501">
    <property type="component" value="Chromosome 7"/>
</dbReference>
<proteinExistence type="predicted"/>
<gene>
    <name evidence="1" type="ORF">MRATA1EN3_LOCUS23599</name>
</gene>
<protein>
    <submittedName>
        <fullName evidence="1">Uncharacterized protein</fullName>
    </submittedName>
</protein>
<reference evidence="1" key="1">
    <citation type="submission" date="2023-05" db="EMBL/GenBank/DDBJ databases">
        <authorList>
            <consortium name="ELIXIR-Norway"/>
        </authorList>
    </citation>
    <scope>NUCLEOTIDE SEQUENCE</scope>
</reference>
<dbReference type="EMBL" id="OX596091">
    <property type="protein sequence ID" value="CAI9712386.1"/>
    <property type="molecule type" value="Genomic_DNA"/>
</dbReference>
<organism evidence="1 2">
    <name type="scientific">Rangifer tarandus platyrhynchus</name>
    <name type="common">Svalbard reindeer</name>
    <dbReference type="NCBI Taxonomy" id="3082113"/>
    <lineage>
        <taxon>Eukaryota</taxon>
        <taxon>Metazoa</taxon>
        <taxon>Chordata</taxon>
        <taxon>Craniata</taxon>
        <taxon>Vertebrata</taxon>
        <taxon>Euteleostomi</taxon>
        <taxon>Mammalia</taxon>
        <taxon>Eutheria</taxon>
        <taxon>Laurasiatheria</taxon>
        <taxon>Artiodactyla</taxon>
        <taxon>Ruminantia</taxon>
        <taxon>Pecora</taxon>
        <taxon>Cervidae</taxon>
        <taxon>Odocoileinae</taxon>
        <taxon>Rangifer</taxon>
    </lineage>
</organism>
<accession>A0ACB0FK52</accession>
<evidence type="ECO:0000313" key="1">
    <source>
        <dbReference type="EMBL" id="CAI9712386.1"/>
    </source>
</evidence>
<evidence type="ECO:0000313" key="2">
    <source>
        <dbReference type="Proteomes" id="UP001162501"/>
    </source>
</evidence>